<feature type="signal peptide" evidence="1">
    <location>
        <begin position="1"/>
        <end position="23"/>
    </location>
</feature>
<dbReference type="eggNOG" id="ENOG502ZF2Z">
    <property type="taxonomic scope" value="Bacteria"/>
</dbReference>
<feature type="domain" description="Tli3-like" evidence="2">
    <location>
        <begin position="25"/>
        <end position="120"/>
    </location>
</feature>
<proteinExistence type="predicted"/>
<keyword evidence="1" id="KW-0732">Signal</keyword>
<dbReference type="InterPro" id="IPR057562">
    <property type="entry name" value="Tli3-like_dom"/>
</dbReference>
<dbReference type="EMBL" id="JMPJ01000073">
    <property type="protein sequence ID" value="KFC77773.1"/>
    <property type="molecule type" value="Genomic_DNA"/>
</dbReference>
<evidence type="ECO:0000313" key="4">
    <source>
        <dbReference type="Proteomes" id="UP000028640"/>
    </source>
</evidence>
<feature type="chain" id="PRO_5001790859" description="Tli3-like domain-containing protein" evidence="1">
    <location>
        <begin position="24"/>
        <end position="237"/>
    </location>
</feature>
<evidence type="ECO:0000259" key="2">
    <source>
        <dbReference type="Pfam" id="PF24316"/>
    </source>
</evidence>
<keyword evidence="4" id="KW-1185">Reference proteome</keyword>
<comment type="caution">
    <text evidence="3">The sequence shown here is derived from an EMBL/GenBank/DDBJ whole genome shotgun (WGS) entry which is preliminary data.</text>
</comment>
<reference evidence="3 4" key="1">
    <citation type="submission" date="2014-05" db="EMBL/GenBank/DDBJ databases">
        <title>ATOL: Assembling a taxonomically balanced genome-scale reconstruction of the evolutionary history of the Enterobacteriaceae.</title>
        <authorList>
            <person name="Plunkett G.III."/>
            <person name="Neeno-Eckwall E.C."/>
            <person name="Glasner J.D."/>
            <person name="Perna N.T."/>
        </authorList>
    </citation>
    <scope>NUCLEOTIDE SEQUENCE [LARGE SCALE GENOMIC DNA]</scope>
    <source>
        <strain evidence="3 4">ATCC 33852</strain>
    </source>
</reference>
<protein>
    <recommendedName>
        <fullName evidence="2">Tli3-like domain-containing protein</fullName>
    </recommendedName>
</protein>
<evidence type="ECO:0000313" key="3">
    <source>
        <dbReference type="EMBL" id="KFC77773.1"/>
    </source>
</evidence>
<dbReference type="STRING" id="910964.GEAM_4110"/>
<name>A0A085G228_EWIA3</name>
<dbReference type="PROSITE" id="PS51257">
    <property type="entry name" value="PROKAR_LIPOPROTEIN"/>
    <property type="match status" value="1"/>
</dbReference>
<organism evidence="3 4">
    <name type="scientific">Ewingella americana (strain ATCC 33852 / DSM 4580 / CCUG 14506 / JCM 5911 / LMG 7869 / NCTC 12157 / CDC 1468-78)</name>
    <dbReference type="NCBI Taxonomy" id="910964"/>
    <lineage>
        <taxon>Bacteria</taxon>
        <taxon>Pseudomonadati</taxon>
        <taxon>Pseudomonadota</taxon>
        <taxon>Gammaproteobacteria</taxon>
        <taxon>Enterobacterales</taxon>
        <taxon>Yersiniaceae</taxon>
        <taxon>Ewingella</taxon>
    </lineage>
</organism>
<sequence>MKIKGLSLVMMVSLLTVSGCSRSQETPTQVIYRFDDHRYLELKGWYCQGALYYVDPIRGIRSEVASQFYRAFADKYVHPSERYIAIPSWDPDAFAVSKDYGRTWRNAQYASNTNTVEPSKTRRPTRQNMLSFTVVNDQGFLLTRQGNLYMSSKPFDDPRVMPGGPGVDYVDMDGEKQNIAPGSAGPGWGLEYIAIKAIGGLTAELLTNWQDMPTSVPEVKNYKGWSRMQCDPSKGLR</sequence>
<dbReference type="AlphaFoldDB" id="A0A085G228"/>
<gene>
    <name evidence="3" type="ORF">GEAM_4110</name>
</gene>
<dbReference type="Proteomes" id="UP000028640">
    <property type="component" value="Unassembled WGS sequence"/>
</dbReference>
<dbReference type="RefSeq" id="WP_034795472.1">
    <property type="nucleotide sequence ID" value="NZ_JMPJ01000073.1"/>
</dbReference>
<dbReference type="GeneID" id="78382457"/>
<dbReference type="OrthoDB" id="7065968at2"/>
<accession>A0A085G228</accession>
<dbReference type="Pfam" id="PF24316">
    <property type="entry name" value="Tli3"/>
    <property type="match status" value="1"/>
</dbReference>
<evidence type="ECO:0000256" key="1">
    <source>
        <dbReference type="SAM" id="SignalP"/>
    </source>
</evidence>